<evidence type="ECO:0000313" key="2">
    <source>
        <dbReference type="EMBL" id="AAL87773.1"/>
    </source>
</evidence>
<feature type="transmembrane region" description="Helical" evidence="1">
    <location>
        <begin position="70"/>
        <end position="91"/>
    </location>
</feature>
<sequence length="109" mass="12002">MDSDMSGFIGYGLGIVTVLAVQLYKKKETMKNRKFSAWNWGMAAFVSLYAGFLVYWVYMGVWEGQPKPGVVGLFIFGAIGVAMVAIAQLVFNKLAGRKMIHKATKEGQA</sequence>
<dbReference type="AlphaFoldDB" id="Q8RPH9"/>
<keyword evidence="1" id="KW-1133">Transmembrane helix</keyword>
<accession>Q8RPH9</accession>
<protein>
    <submittedName>
        <fullName evidence="2">Uncharacterized protein</fullName>
    </submittedName>
</protein>
<dbReference type="EMBL" id="AF403183">
    <property type="protein sequence ID" value="AAL87773.1"/>
    <property type="molecule type" value="Genomic_DNA"/>
</dbReference>
<feature type="transmembrane region" description="Helical" evidence="1">
    <location>
        <begin position="6"/>
        <end position="25"/>
    </location>
</feature>
<proteinExistence type="predicted"/>
<keyword evidence="1" id="KW-0812">Transmembrane</keyword>
<name>Q8RPH9_DESHA</name>
<organism evidence="2">
    <name type="scientific">Desulfitobacterium hafniense</name>
    <name type="common">Desulfitobacterium frappieri</name>
    <dbReference type="NCBI Taxonomy" id="49338"/>
    <lineage>
        <taxon>Bacteria</taxon>
        <taxon>Bacillati</taxon>
        <taxon>Bacillota</taxon>
        <taxon>Clostridia</taxon>
        <taxon>Eubacteriales</taxon>
        <taxon>Desulfitobacteriaceae</taxon>
        <taxon>Desulfitobacterium</taxon>
    </lineage>
</organism>
<evidence type="ECO:0000256" key="1">
    <source>
        <dbReference type="SAM" id="Phobius"/>
    </source>
</evidence>
<keyword evidence="1" id="KW-0472">Membrane</keyword>
<feature type="transmembrane region" description="Helical" evidence="1">
    <location>
        <begin position="37"/>
        <end position="58"/>
    </location>
</feature>
<reference evidence="2" key="1">
    <citation type="submission" date="2001-07" db="EMBL/GenBank/DDBJ databases">
        <title>Sequence and transcriptional analysis of reductive dehalogenase genes of Desulfitobacterium.</title>
        <authorList>
            <person name="Davis J.K."/>
            <person name="Tiedje J.M."/>
        </authorList>
    </citation>
    <scope>NUCLEOTIDE SEQUENCE</scope>
    <source>
        <strain evidence="2">DCB-2</strain>
    </source>
</reference>